<dbReference type="PROSITE" id="PS50893">
    <property type="entry name" value="ABC_TRANSPORTER_2"/>
    <property type="match status" value="1"/>
</dbReference>
<dbReference type="PROSITE" id="PS00211">
    <property type="entry name" value="ABC_TRANSPORTER_1"/>
    <property type="match status" value="1"/>
</dbReference>
<feature type="transmembrane region" description="Helical" evidence="8">
    <location>
        <begin position="251"/>
        <end position="272"/>
    </location>
</feature>
<feature type="region of interest" description="Disordered" evidence="7">
    <location>
        <begin position="582"/>
        <end position="602"/>
    </location>
</feature>
<evidence type="ECO:0000256" key="8">
    <source>
        <dbReference type="SAM" id="Phobius"/>
    </source>
</evidence>
<dbReference type="InterPro" id="IPR003593">
    <property type="entry name" value="AAA+_ATPase"/>
</dbReference>
<reference evidence="11 12" key="1">
    <citation type="submission" date="2024-09" db="EMBL/GenBank/DDBJ databases">
        <authorList>
            <person name="Sun Q."/>
            <person name="Mori K."/>
        </authorList>
    </citation>
    <scope>NUCLEOTIDE SEQUENCE [LARGE SCALE GENOMIC DNA]</scope>
    <source>
        <strain evidence="11 12">JCM 10918</strain>
    </source>
</reference>
<evidence type="ECO:0000256" key="2">
    <source>
        <dbReference type="ARBA" id="ARBA00022692"/>
    </source>
</evidence>
<evidence type="ECO:0000256" key="6">
    <source>
        <dbReference type="ARBA" id="ARBA00023136"/>
    </source>
</evidence>
<evidence type="ECO:0000256" key="7">
    <source>
        <dbReference type="SAM" id="MobiDB-lite"/>
    </source>
</evidence>
<dbReference type="InterPro" id="IPR011527">
    <property type="entry name" value="ABC1_TM_dom"/>
</dbReference>
<dbReference type="EMBL" id="JBHMAR010000046">
    <property type="protein sequence ID" value="MFB9738345.1"/>
    <property type="molecule type" value="Genomic_DNA"/>
</dbReference>
<keyword evidence="5 8" id="KW-1133">Transmembrane helix</keyword>
<dbReference type="Pfam" id="PF00005">
    <property type="entry name" value="ABC_tran"/>
    <property type="match status" value="1"/>
</dbReference>
<proteinExistence type="predicted"/>
<evidence type="ECO:0000256" key="4">
    <source>
        <dbReference type="ARBA" id="ARBA00022840"/>
    </source>
</evidence>
<dbReference type="PROSITE" id="PS50929">
    <property type="entry name" value="ABC_TM1F"/>
    <property type="match status" value="1"/>
</dbReference>
<evidence type="ECO:0000256" key="1">
    <source>
        <dbReference type="ARBA" id="ARBA00004651"/>
    </source>
</evidence>
<dbReference type="Gene3D" id="3.40.50.300">
    <property type="entry name" value="P-loop containing nucleotide triphosphate hydrolases"/>
    <property type="match status" value="1"/>
</dbReference>
<dbReference type="PANTHER" id="PTHR43394:SF1">
    <property type="entry name" value="ATP-BINDING CASSETTE SUB-FAMILY B MEMBER 10, MITOCHONDRIAL"/>
    <property type="match status" value="1"/>
</dbReference>
<evidence type="ECO:0000256" key="3">
    <source>
        <dbReference type="ARBA" id="ARBA00022741"/>
    </source>
</evidence>
<dbReference type="GO" id="GO:0005524">
    <property type="term" value="F:ATP binding"/>
    <property type="evidence" value="ECO:0007669"/>
    <property type="project" value="UniProtKB-KW"/>
</dbReference>
<dbReference type="Gene3D" id="1.20.1560.10">
    <property type="entry name" value="ABC transporter type 1, transmembrane domain"/>
    <property type="match status" value="1"/>
</dbReference>
<feature type="transmembrane region" description="Helical" evidence="8">
    <location>
        <begin position="284"/>
        <end position="300"/>
    </location>
</feature>
<gene>
    <name evidence="11" type="ORF">ACFFRO_25015</name>
</gene>
<keyword evidence="3" id="KW-0547">Nucleotide-binding</keyword>
<feature type="transmembrane region" description="Helical" evidence="8">
    <location>
        <begin position="164"/>
        <end position="183"/>
    </location>
</feature>
<dbReference type="SUPFAM" id="SSF52540">
    <property type="entry name" value="P-loop containing nucleoside triphosphate hydrolases"/>
    <property type="match status" value="1"/>
</dbReference>
<dbReference type="SMART" id="SM00382">
    <property type="entry name" value="AAA"/>
    <property type="match status" value="1"/>
</dbReference>
<dbReference type="InterPro" id="IPR027417">
    <property type="entry name" value="P-loop_NTPase"/>
</dbReference>
<feature type="transmembrane region" description="Helical" evidence="8">
    <location>
        <begin position="25"/>
        <end position="50"/>
    </location>
</feature>
<keyword evidence="4 11" id="KW-0067">ATP-binding</keyword>
<keyword evidence="2 8" id="KW-0812">Transmembrane</keyword>
<sequence length="602" mass="63857">MTTPAHTKDHGSALRTLLRPHRLRLTAAIACGLLDQALALTAALLGAALVGRALNGATSADLLPQLLLLAALVAPKVLAAWAESYLAHDLAFRVLAELRDRCYRALSALTPGYLLRRRSGDIGATAMADIELLELFFAHSLSPLVVAASVPPACLLAAFAVDPLLGAALLPAVALMATVPFWLRHRSAEQGRRMREATGEAAAETVDAVQGLAETLVFARQDHQADRLRTATERLGRTTSAHRSRGGVEKAAGDAIAAIGLIAVLLTALALVDSGSLRTDQVPVAAVLGAFAFLPLMTLVDTWRELAAIRAAAVRLTEIVAAEPDVTDQATREPAPTEHIDATVTFNDLHFRYRPELPDAISDITFTIPAGTTVALAGRSGAGKSTCASLLQRHWDPAAGSITIGGHDLRSLPLSQLRRLVAAVPQDTYLFNLTISDNIRLARPDATDADVEKAARAAHAHDFITRDLPRGYDTVAGERGSHLSGGQRQRIAIARALLADTPVLVLDEAVSNLDAESEAEVDQALRAARAGRTTLIVAHRPSTLATADTVVLLEEGRIVDVGRHQDLLARCPGYGALLNHEEQKTEPSGTLLEEHPAASNQP</sequence>
<dbReference type="InterPro" id="IPR036640">
    <property type="entry name" value="ABC1_TM_sf"/>
</dbReference>
<evidence type="ECO:0000256" key="5">
    <source>
        <dbReference type="ARBA" id="ARBA00022989"/>
    </source>
</evidence>
<keyword evidence="12" id="KW-1185">Reference proteome</keyword>
<protein>
    <submittedName>
        <fullName evidence="11">ABC transporter ATP-binding protein</fullName>
    </submittedName>
</protein>
<dbReference type="PANTHER" id="PTHR43394">
    <property type="entry name" value="ATP-DEPENDENT PERMEASE MDL1, MITOCHONDRIAL"/>
    <property type="match status" value="1"/>
</dbReference>
<dbReference type="Pfam" id="PF00664">
    <property type="entry name" value="ABC_membrane"/>
    <property type="match status" value="1"/>
</dbReference>
<organism evidence="11 12">
    <name type="scientific">Streptomyces thermocoprophilus</name>
    <dbReference type="NCBI Taxonomy" id="78356"/>
    <lineage>
        <taxon>Bacteria</taxon>
        <taxon>Bacillati</taxon>
        <taxon>Actinomycetota</taxon>
        <taxon>Actinomycetes</taxon>
        <taxon>Kitasatosporales</taxon>
        <taxon>Streptomycetaceae</taxon>
        <taxon>Streptomyces</taxon>
    </lineage>
</organism>
<dbReference type="InterPro" id="IPR039421">
    <property type="entry name" value="Type_1_exporter"/>
</dbReference>
<dbReference type="InterPro" id="IPR003439">
    <property type="entry name" value="ABC_transporter-like_ATP-bd"/>
</dbReference>
<name>A0ABV5VKV1_9ACTN</name>
<feature type="domain" description="ABC transporter" evidence="9">
    <location>
        <begin position="344"/>
        <end position="580"/>
    </location>
</feature>
<evidence type="ECO:0000313" key="12">
    <source>
        <dbReference type="Proteomes" id="UP001589703"/>
    </source>
</evidence>
<dbReference type="SUPFAM" id="SSF90123">
    <property type="entry name" value="ABC transporter transmembrane region"/>
    <property type="match status" value="1"/>
</dbReference>
<evidence type="ECO:0000259" key="9">
    <source>
        <dbReference type="PROSITE" id="PS50893"/>
    </source>
</evidence>
<feature type="transmembrane region" description="Helical" evidence="8">
    <location>
        <begin position="135"/>
        <end position="158"/>
    </location>
</feature>
<comment type="caution">
    <text evidence="11">The sequence shown here is derived from an EMBL/GenBank/DDBJ whole genome shotgun (WGS) entry which is preliminary data.</text>
</comment>
<feature type="transmembrane region" description="Helical" evidence="8">
    <location>
        <begin position="62"/>
        <end position="82"/>
    </location>
</feature>
<dbReference type="RefSeq" id="WP_385859870.1">
    <property type="nucleotide sequence ID" value="NZ_JBHMAR010000046.1"/>
</dbReference>
<comment type="subcellular location">
    <subcellularLocation>
        <location evidence="1">Cell membrane</location>
        <topology evidence="1">Multi-pass membrane protein</topology>
    </subcellularLocation>
</comment>
<feature type="domain" description="ABC transmembrane type-1" evidence="10">
    <location>
        <begin position="27"/>
        <end position="308"/>
    </location>
</feature>
<keyword evidence="6 8" id="KW-0472">Membrane</keyword>
<dbReference type="InterPro" id="IPR017871">
    <property type="entry name" value="ABC_transporter-like_CS"/>
</dbReference>
<evidence type="ECO:0000313" key="11">
    <source>
        <dbReference type="EMBL" id="MFB9738345.1"/>
    </source>
</evidence>
<accession>A0ABV5VKV1</accession>
<dbReference type="Proteomes" id="UP001589703">
    <property type="component" value="Unassembled WGS sequence"/>
</dbReference>
<evidence type="ECO:0000259" key="10">
    <source>
        <dbReference type="PROSITE" id="PS50929"/>
    </source>
</evidence>